<keyword evidence="2" id="KW-1185">Reference proteome</keyword>
<dbReference type="KEGG" id="pcw:110209341"/>
<accession>A0A6P5KD59</accession>
<feature type="compositionally biased region" description="Basic and acidic residues" evidence="1">
    <location>
        <begin position="87"/>
        <end position="97"/>
    </location>
</feature>
<feature type="region of interest" description="Disordered" evidence="1">
    <location>
        <begin position="50"/>
        <end position="108"/>
    </location>
</feature>
<dbReference type="AlphaFoldDB" id="A0A6P5KD59"/>
<sequence>MFVAAPQSPALHARPRPPLSHTQRDEHRAGLIGTQPSCRFIGQDCPPLIKLRPNRLRTGSSIPPPFPVTQQREVGSAESSESFPRPPRPEVKRKPEAAPESSSDGRLARPRAYPFLSCFFWRECPRGLGRTNFPGRSRDEPGGHFGVPVSTSRSSPHPPPAPPSSDKGLPFYKVNNRLTTFRTRGLFSVSYCTSQVREAE</sequence>
<feature type="region of interest" description="Disordered" evidence="1">
    <location>
        <begin position="1"/>
        <end position="36"/>
    </location>
</feature>
<evidence type="ECO:0000256" key="1">
    <source>
        <dbReference type="SAM" id="MobiDB-lite"/>
    </source>
</evidence>
<gene>
    <name evidence="3" type="primary">LOC110209341</name>
</gene>
<dbReference type="InParanoid" id="A0A6P5KD59"/>
<proteinExistence type="predicted"/>
<dbReference type="GeneID" id="110209341"/>
<protein>
    <submittedName>
        <fullName evidence="3">Uncharacterized protein LOC110209341 isoform X1</fullName>
    </submittedName>
</protein>
<reference evidence="3" key="1">
    <citation type="submission" date="2025-08" db="UniProtKB">
        <authorList>
            <consortium name="RefSeq"/>
        </authorList>
    </citation>
    <scope>IDENTIFICATION</scope>
    <source>
        <tissue evidence="3">Spleen</tissue>
    </source>
</reference>
<organism evidence="2 3">
    <name type="scientific">Phascolarctos cinereus</name>
    <name type="common">Koala</name>
    <dbReference type="NCBI Taxonomy" id="38626"/>
    <lineage>
        <taxon>Eukaryota</taxon>
        <taxon>Metazoa</taxon>
        <taxon>Chordata</taxon>
        <taxon>Craniata</taxon>
        <taxon>Vertebrata</taxon>
        <taxon>Euteleostomi</taxon>
        <taxon>Mammalia</taxon>
        <taxon>Metatheria</taxon>
        <taxon>Diprotodontia</taxon>
        <taxon>Phascolarctidae</taxon>
        <taxon>Phascolarctos</taxon>
    </lineage>
</organism>
<name>A0A6P5KD59_PHACI</name>
<feature type="region of interest" description="Disordered" evidence="1">
    <location>
        <begin position="132"/>
        <end position="171"/>
    </location>
</feature>
<dbReference type="Proteomes" id="UP000515140">
    <property type="component" value="Unplaced"/>
</dbReference>
<evidence type="ECO:0000313" key="3">
    <source>
        <dbReference type="RefSeq" id="XP_020843413.1"/>
    </source>
</evidence>
<evidence type="ECO:0000313" key="2">
    <source>
        <dbReference type="Proteomes" id="UP000515140"/>
    </source>
</evidence>
<dbReference type="RefSeq" id="XP_020843413.1">
    <property type="nucleotide sequence ID" value="XM_020987754.1"/>
</dbReference>